<dbReference type="InterPro" id="IPR018378">
    <property type="entry name" value="C-type_lectin_CS"/>
</dbReference>
<dbReference type="InParanoid" id="A0A3Q3ENT3"/>
<dbReference type="InterPro" id="IPR001304">
    <property type="entry name" value="C-type_lectin-like"/>
</dbReference>
<dbReference type="InterPro" id="IPR016186">
    <property type="entry name" value="C-type_lectin-like/link_sf"/>
</dbReference>
<reference evidence="3" key="2">
    <citation type="submission" date="2025-09" db="UniProtKB">
        <authorList>
            <consortium name="Ensembl"/>
        </authorList>
    </citation>
    <scope>IDENTIFICATION</scope>
</reference>
<evidence type="ECO:0000259" key="2">
    <source>
        <dbReference type="PROSITE" id="PS50041"/>
    </source>
</evidence>
<dbReference type="Proteomes" id="UP000261660">
    <property type="component" value="Unplaced"/>
</dbReference>
<dbReference type="SMART" id="SM00034">
    <property type="entry name" value="CLECT"/>
    <property type="match status" value="1"/>
</dbReference>
<evidence type="ECO:0000256" key="1">
    <source>
        <dbReference type="ARBA" id="ARBA00023157"/>
    </source>
</evidence>
<keyword evidence="4" id="KW-1185">Reference proteome</keyword>
<accession>A0A3Q3ENT3</accession>
<dbReference type="Ensembl" id="ENSLBET00000009435.1">
    <property type="protein sequence ID" value="ENSLBEP00000008949.1"/>
    <property type="gene ID" value="ENSLBEG00000006926.1"/>
</dbReference>
<proteinExistence type="predicted"/>
<keyword evidence="1" id="KW-1015">Disulfide bond</keyword>
<dbReference type="AlphaFoldDB" id="A0A3Q3ENT3"/>
<dbReference type="Gene3D" id="3.10.100.10">
    <property type="entry name" value="Mannose-Binding Protein A, subunit A"/>
    <property type="match status" value="1"/>
</dbReference>
<dbReference type="PROSITE" id="PS00615">
    <property type="entry name" value="C_TYPE_LECTIN_1"/>
    <property type="match status" value="1"/>
</dbReference>
<dbReference type="InterPro" id="IPR016187">
    <property type="entry name" value="CTDL_fold"/>
</dbReference>
<evidence type="ECO:0000313" key="4">
    <source>
        <dbReference type="Proteomes" id="UP000261660"/>
    </source>
</evidence>
<name>A0A3Q3ENT3_9LABR</name>
<organism evidence="3 4">
    <name type="scientific">Labrus bergylta</name>
    <name type="common">ballan wrasse</name>
    <dbReference type="NCBI Taxonomy" id="56723"/>
    <lineage>
        <taxon>Eukaryota</taxon>
        <taxon>Metazoa</taxon>
        <taxon>Chordata</taxon>
        <taxon>Craniata</taxon>
        <taxon>Vertebrata</taxon>
        <taxon>Euteleostomi</taxon>
        <taxon>Actinopterygii</taxon>
        <taxon>Neopterygii</taxon>
        <taxon>Teleostei</taxon>
        <taxon>Neoteleostei</taxon>
        <taxon>Acanthomorphata</taxon>
        <taxon>Eupercaria</taxon>
        <taxon>Labriformes</taxon>
        <taxon>Labridae</taxon>
        <taxon>Labrus</taxon>
    </lineage>
</organism>
<dbReference type="STRING" id="56723.ENSLBEP00000008949"/>
<dbReference type="PANTHER" id="PTHR45784:SF8">
    <property type="entry name" value="C-TYPE MANNOSE RECEPTOR 2-RELATED"/>
    <property type="match status" value="1"/>
</dbReference>
<dbReference type="PROSITE" id="PS50041">
    <property type="entry name" value="C_TYPE_LECTIN_2"/>
    <property type="match status" value="1"/>
</dbReference>
<dbReference type="GeneTree" id="ENSGT01150000287107"/>
<dbReference type="Pfam" id="PF00059">
    <property type="entry name" value="Lectin_C"/>
    <property type="match status" value="1"/>
</dbReference>
<reference evidence="3" key="1">
    <citation type="submission" date="2025-08" db="UniProtKB">
        <authorList>
            <consortium name="Ensembl"/>
        </authorList>
    </citation>
    <scope>IDENTIFICATION</scope>
</reference>
<sequence>MVINLTLPPIGWTHITCCDKNTRGKKTKMWRKRDCGQKMGFYCSHIEMVLVKENKTWEEAMEHCRSDQRELVSMDSESALDATLGISRAAQTTRVWTGLRYLADTWLWVGGGMMNYQAWGTEGMPHCPAPLRRCGALSPEEGRWESWDCAEKLNFVCKKCCFGFTDRDG</sequence>
<dbReference type="SUPFAM" id="SSF56436">
    <property type="entry name" value="C-type lectin-like"/>
    <property type="match status" value="1"/>
</dbReference>
<feature type="domain" description="C-type lectin" evidence="2">
    <location>
        <begin position="39"/>
        <end position="158"/>
    </location>
</feature>
<evidence type="ECO:0000313" key="3">
    <source>
        <dbReference type="Ensembl" id="ENSLBEP00000008949.1"/>
    </source>
</evidence>
<dbReference type="PANTHER" id="PTHR45784">
    <property type="entry name" value="C-TYPE LECTIN DOMAIN FAMILY 20 MEMBER A-RELATED"/>
    <property type="match status" value="1"/>
</dbReference>
<protein>
    <recommendedName>
        <fullName evidence="2">C-type lectin domain-containing protein</fullName>
    </recommendedName>
</protein>
<dbReference type="CDD" id="cd00037">
    <property type="entry name" value="CLECT"/>
    <property type="match status" value="1"/>
</dbReference>